<feature type="transmembrane region" description="Helical" evidence="1">
    <location>
        <begin position="150"/>
        <end position="171"/>
    </location>
</feature>
<keyword evidence="1" id="KW-0812">Transmembrane</keyword>
<organism evidence="2">
    <name type="scientific">hydrothermal vent metagenome</name>
    <dbReference type="NCBI Taxonomy" id="652676"/>
    <lineage>
        <taxon>unclassified sequences</taxon>
        <taxon>metagenomes</taxon>
        <taxon>ecological metagenomes</taxon>
    </lineage>
</organism>
<gene>
    <name evidence="2" type="ORF">MNBD_ACTINO02-2975</name>
</gene>
<accession>A0A3B0RW76</accession>
<feature type="transmembrane region" description="Helical" evidence="1">
    <location>
        <begin position="24"/>
        <end position="41"/>
    </location>
</feature>
<protein>
    <recommendedName>
        <fullName evidence="3">Transmembrane protein</fullName>
    </recommendedName>
</protein>
<feature type="transmembrane region" description="Helical" evidence="1">
    <location>
        <begin position="61"/>
        <end position="77"/>
    </location>
</feature>
<dbReference type="EMBL" id="UOEK01000031">
    <property type="protein sequence ID" value="VAV92756.1"/>
    <property type="molecule type" value="Genomic_DNA"/>
</dbReference>
<evidence type="ECO:0000313" key="2">
    <source>
        <dbReference type="EMBL" id="VAV92756.1"/>
    </source>
</evidence>
<evidence type="ECO:0008006" key="3">
    <source>
        <dbReference type="Google" id="ProtNLM"/>
    </source>
</evidence>
<keyword evidence="1" id="KW-1133">Transmembrane helix</keyword>
<keyword evidence="1" id="KW-0472">Membrane</keyword>
<evidence type="ECO:0000256" key="1">
    <source>
        <dbReference type="SAM" id="Phobius"/>
    </source>
</evidence>
<name>A0A3B0RW76_9ZZZZ</name>
<sequence length="191" mass="21003">MRVDEEAEPGLTGQAEPSRLVERLLFAAAALLVVLAGYFFATACWDGRWYLGCRVERAGNGIDLILLAQIVGFIGFVKMRRVSRRIQGHTSSQPAETGEPRPVAMNHFWFWLTLAIAVVLVGAGIASFLLGSLAISFGCFTRQTCPIDGTLYGALILALAEALGFVGFLVARRAFRRRPWRRDARGEQSET</sequence>
<feature type="transmembrane region" description="Helical" evidence="1">
    <location>
        <begin position="108"/>
        <end position="130"/>
    </location>
</feature>
<dbReference type="AlphaFoldDB" id="A0A3B0RW76"/>
<reference evidence="2" key="1">
    <citation type="submission" date="2018-06" db="EMBL/GenBank/DDBJ databases">
        <authorList>
            <person name="Zhirakovskaya E."/>
        </authorList>
    </citation>
    <scope>NUCLEOTIDE SEQUENCE</scope>
</reference>
<proteinExistence type="predicted"/>